<keyword evidence="4 11" id="KW-0548">Nucleotidyltransferase</keyword>
<dbReference type="Gene3D" id="1.20.272.10">
    <property type="match status" value="1"/>
</dbReference>
<dbReference type="Pfam" id="PF06144">
    <property type="entry name" value="DNA_pol3_delta"/>
    <property type="match status" value="1"/>
</dbReference>
<dbReference type="EMBL" id="CP032626">
    <property type="protein sequence ID" value="AYF92464.1"/>
    <property type="molecule type" value="Genomic_DNA"/>
</dbReference>
<dbReference type="EC" id="2.7.7.7" evidence="1"/>
<dbReference type="Proteomes" id="UP000272003">
    <property type="component" value="Chromosome"/>
</dbReference>
<evidence type="ECO:0000256" key="3">
    <source>
        <dbReference type="ARBA" id="ARBA00022679"/>
    </source>
</evidence>
<keyword evidence="3 11" id="KW-0808">Transferase</keyword>
<dbReference type="SUPFAM" id="SSF52540">
    <property type="entry name" value="P-loop containing nucleoside triphosphate hydrolases"/>
    <property type="match status" value="1"/>
</dbReference>
<accession>A0A387AP56</accession>
<dbReference type="InterPro" id="IPR027417">
    <property type="entry name" value="P-loop_NTPase"/>
</dbReference>
<dbReference type="Pfam" id="PF21694">
    <property type="entry name" value="DNA_pol3_delta_C"/>
    <property type="match status" value="1"/>
</dbReference>
<dbReference type="Gene3D" id="1.10.8.60">
    <property type="match status" value="1"/>
</dbReference>
<evidence type="ECO:0000256" key="7">
    <source>
        <dbReference type="ARBA" id="ARBA00034754"/>
    </source>
</evidence>
<dbReference type="NCBIfam" id="TIGR01128">
    <property type="entry name" value="holA"/>
    <property type="match status" value="1"/>
</dbReference>
<dbReference type="GO" id="GO:0003887">
    <property type="term" value="F:DNA-directed DNA polymerase activity"/>
    <property type="evidence" value="ECO:0007669"/>
    <property type="project" value="UniProtKB-KW"/>
</dbReference>
<gene>
    <name evidence="11" type="primary">holA</name>
    <name evidence="11" type="ORF">D7I45_02770</name>
</gene>
<evidence type="ECO:0000256" key="6">
    <source>
        <dbReference type="ARBA" id="ARBA00022932"/>
    </source>
</evidence>
<dbReference type="PANTHER" id="PTHR34388">
    <property type="entry name" value="DNA POLYMERASE III SUBUNIT DELTA"/>
    <property type="match status" value="1"/>
</dbReference>
<comment type="similarity">
    <text evidence="7">Belongs to the DNA polymerase HolA subunit family.</text>
</comment>
<dbReference type="InterPro" id="IPR010372">
    <property type="entry name" value="DNA_pol3_delta_N"/>
</dbReference>
<dbReference type="AlphaFoldDB" id="A0A387AP56"/>
<evidence type="ECO:0000256" key="1">
    <source>
        <dbReference type="ARBA" id="ARBA00012417"/>
    </source>
</evidence>
<evidence type="ECO:0000256" key="2">
    <source>
        <dbReference type="ARBA" id="ARBA00017703"/>
    </source>
</evidence>
<name>A0A387AP56_9LACO</name>
<sequence length="342" mass="39544">MKVNDLFKNIENNEVNPLYLVLGKQEYLINEIKKHFVNLIPEEEKTMNFASYDMESQNVATAIGDAMSLPFFGEKRLVIINHPYFLTGERSKANIDHDIDSLIEYVKHPQPSTVMVIVAPYEKLDGRKKVTKNIKKNAEIVDLTSLNERDVESYVYSSIKRKGYSISKTVLNQLLQRVSNDLTLAMTELPKLYLYCYDTKEITDEAVNNLIAKSLDQNVFDLVRYVMKKDAKNAIDLYRELILQEQQPLQINAILLSQFRLLLQVLVLSRKGHSQGRIAEKLKVHPYRVKLALRSVRKYNFDNLRDAYLGLVTLEEKLKSTSESPELLFQMFTLKFADNKIA</sequence>
<evidence type="ECO:0000256" key="4">
    <source>
        <dbReference type="ARBA" id="ARBA00022695"/>
    </source>
</evidence>
<dbReference type="GO" id="GO:0003677">
    <property type="term" value="F:DNA binding"/>
    <property type="evidence" value="ECO:0007669"/>
    <property type="project" value="InterPro"/>
</dbReference>
<dbReference type="GO" id="GO:0009360">
    <property type="term" value="C:DNA polymerase III complex"/>
    <property type="evidence" value="ECO:0007669"/>
    <property type="project" value="InterPro"/>
</dbReference>
<dbReference type="PANTHER" id="PTHR34388:SF1">
    <property type="entry name" value="DNA POLYMERASE III SUBUNIT DELTA"/>
    <property type="match status" value="1"/>
</dbReference>
<dbReference type="Gene3D" id="3.40.50.300">
    <property type="entry name" value="P-loop containing nucleotide triphosphate hydrolases"/>
    <property type="match status" value="1"/>
</dbReference>
<dbReference type="InterPro" id="IPR005790">
    <property type="entry name" value="DNA_polIII_delta"/>
</dbReference>
<evidence type="ECO:0000313" key="11">
    <source>
        <dbReference type="EMBL" id="AYF92464.1"/>
    </source>
</evidence>
<keyword evidence="5" id="KW-0235">DNA replication</keyword>
<evidence type="ECO:0000259" key="10">
    <source>
        <dbReference type="Pfam" id="PF21694"/>
    </source>
</evidence>
<reference evidence="11 12" key="1">
    <citation type="submission" date="2018-09" db="EMBL/GenBank/DDBJ databases">
        <title>Genome sequencing of strain BHWM-4.</title>
        <authorList>
            <person name="Heo J."/>
            <person name="Kim S.-J."/>
            <person name="Kwon S.-W."/>
        </authorList>
    </citation>
    <scope>NUCLEOTIDE SEQUENCE [LARGE SCALE GENOMIC DNA]</scope>
    <source>
        <strain evidence="11 12">BHWM-4</strain>
    </source>
</reference>
<dbReference type="KEGG" id="abom:D7I45_02770"/>
<evidence type="ECO:0000256" key="8">
    <source>
        <dbReference type="ARBA" id="ARBA00049244"/>
    </source>
</evidence>
<dbReference type="OrthoDB" id="9775929at2"/>
<dbReference type="RefSeq" id="WP_120784232.1">
    <property type="nucleotide sequence ID" value="NZ_CP032626.1"/>
</dbReference>
<evidence type="ECO:0000313" key="12">
    <source>
        <dbReference type="Proteomes" id="UP000272003"/>
    </source>
</evidence>
<feature type="domain" description="DNA polymerase III delta subunit-like C-terminal" evidence="10">
    <location>
        <begin position="216"/>
        <end position="336"/>
    </location>
</feature>
<dbReference type="GO" id="GO:0006261">
    <property type="term" value="P:DNA-templated DNA replication"/>
    <property type="evidence" value="ECO:0007669"/>
    <property type="project" value="TreeGrafter"/>
</dbReference>
<comment type="catalytic activity">
    <reaction evidence="8">
        <text>DNA(n) + a 2'-deoxyribonucleoside 5'-triphosphate = DNA(n+1) + diphosphate</text>
        <dbReference type="Rhea" id="RHEA:22508"/>
        <dbReference type="Rhea" id="RHEA-COMP:17339"/>
        <dbReference type="Rhea" id="RHEA-COMP:17340"/>
        <dbReference type="ChEBI" id="CHEBI:33019"/>
        <dbReference type="ChEBI" id="CHEBI:61560"/>
        <dbReference type="ChEBI" id="CHEBI:173112"/>
        <dbReference type="EC" id="2.7.7.7"/>
    </reaction>
</comment>
<proteinExistence type="inferred from homology"/>
<evidence type="ECO:0000256" key="5">
    <source>
        <dbReference type="ARBA" id="ARBA00022705"/>
    </source>
</evidence>
<organism evidence="11 12">
    <name type="scientific">Apilactobacillus bombintestini</name>
    <dbReference type="NCBI Taxonomy" id="2419772"/>
    <lineage>
        <taxon>Bacteria</taxon>
        <taxon>Bacillati</taxon>
        <taxon>Bacillota</taxon>
        <taxon>Bacilli</taxon>
        <taxon>Lactobacillales</taxon>
        <taxon>Lactobacillaceae</taxon>
        <taxon>Apilactobacillus</taxon>
    </lineage>
</organism>
<dbReference type="InterPro" id="IPR048466">
    <property type="entry name" value="DNA_pol3_delta-like_C"/>
</dbReference>
<dbReference type="SUPFAM" id="SSF48019">
    <property type="entry name" value="post-AAA+ oligomerization domain-like"/>
    <property type="match status" value="1"/>
</dbReference>
<keyword evidence="6" id="KW-0239">DNA-directed DNA polymerase</keyword>
<protein>
    <recommendedName>
        <fullName evidence="2">DNA polymerase III subunit delta</fullName>
        <ecNumber evidence="1">2.7.7.7</ecNumber>
    </recommendedName>
</protein>
<feature type="domain" description="DNA polymerase III delta N-terminal" evidence="9">
    <location>
        <begin position="19"/>
        <end position="142"/>
    </location>
</feature>
<dbReference type="InterPro" id="IPR008921">
    <property type="entry name" value="DNA_pol3_clamp-load_cplx_C"/>
</dbReference>
<keyword evidence="12" id="KW-1185">Reference proteome</keyword>
<evidence type="ECO:0000259" key="9">
    <source>
        <dbReference type="Pfam" id="PF06144"/>
    </source>
</evidence>